<dbReference type="AlphaFoldDB" id="A0A094ZEF4"/>
<proteinExistence type="predicted"/>
<sequence>MHRNRTVVTVVYLRFRLTSSDIATDVLHILHPTSESGMQSQSASLWHFSQSKWSLSRRHRTSGRQYSGS</sequence>
<dbReference type="EMBL" id="KL250493">
    <property type="protein sequence ID" value="KGB32147.1"/>
    <property type="molecule type" value="Genomic_DNA"/>
</dbReference>
<evidence type="ECO:0000313" key="1">
    <source>
        <dbReference type="EMBL" id="KGB32147.1"/>
    </source>
</evidence>
<gene>
    <name evidence="1" type="ORF">MS3_00270</name>
</gene>
<protein>
    <submittedName>
        <fullName evidence="1">Uncharacterized protein</fullName>
    </submittedName>
</protein>
<reference evidence="1" key="1">
    <citation type="journal article" date="2012" name="Nat. Genet.">
        <title>Whole-genome sequence of Schistosoma haematobium.</title>
        <authorList>
            <person name="Young N.D."/>
            <person name="Jex A.R."/>
            <person name="Li B."/>
            <person name="Liu S."/>
            <person name="Yang L."/>
            <person name="Xiong Z."/>
            <person name="Li Y."/>
            <person name="Cantacessi C."/>
            <person name="Hall R.S."/>
            <person name="Xu X."/>
            <person name="Chen F."/>
            <person name="Wu X."/>
            <person name="Zerlotini A."/>
            <person name="Oliveira G."/>
            <person name="Hofmann A."/>
            <person name="Zhang G."/>
            <person name="Fang X."/>
            <person name="Kang Y."/>
            <person name="Campbell B.E."/>
            <person name="Loukas A."/>
            <person name="Ranganathan S."/>
            <person name="Rollinson D."/>
            <person name="Rinaldi G."/>
            <person name="Brindley P.J."/>
            <person name="Yang H."/>
            <person name="Wang J."/>
            <person name="Wang J."/>
            <person name="Gasser R.B."/>
        </authorList>
    </citation>
    <scope>NUCLEOTIDE SEQUENCE [LARGE SCALE GENOMIC DNA]</scope>
</reference>
<name>A0A094ZEF4_SCHHA</name>
<accession>A0A094ZEF4</accession>
<organism evidence="1">
    <name type="scientific">Schistosoma haematobium</name>
    <name type="common">Blood fluke</name>
    <dbReference type="NCBI Taxonomy" id="6185"/>
    <lineage>
        <taxon>Eukaryota</taxon>
        <taxon>Metazoa</taxon>
        <taxon>Spiralia</taxon>
        <taxon>Lophotrochozoa</taxon>
        <taxon>Platyhelminthes</taxon>
        <taxon>Trematoda</taxon>
        <taxon>Digenea</taxon>
        <taxon>Strigeidida</taxon>
        <taxon>Schistosomatoidea</taxon>
        <taxon>Schistosomatidae</taxon>
        <taxon>Schistosoma</taxon>
    </lineage>
</organism>